<dbReference type="Gene3D" id="2.60.40.1120">
    <property type="entry name" value="Carboxypeptidase-like, regulatory domain"/>
    <property type="match status" value="1"/>
</dbReference>
<comment type="caution">
    <text evidence="2">The sequence shown here is derived from an EMBL/GenBank/DDBJ whole genome shotgun (WGS) entry which is preliminary data.</text>
</comment>
<proteinExistence type="predicted"/>
<keyword evidence="1" id="KW-0732">Signal</keyword>
<name>A0A0B0EM33_9BACT</name>
<dbReference type="eggNOG" id="ENOG503421D">
    <property type="taxonomic scope" value="Bacteria"/>
</dbReference>
<reference evidence="2 3" key="1">
    <citation type="submission" date="2014-10" db="EMBL/GenBank/DDBJ databases">
        <title>Draft genome of anammox bacterium scalindua brodae, obtained using differential coverage binning of sequence data from two enrichment reactors.</title>
        <authorList>
            <person name="Speth D.R."/>
            <person name="Russ L."/>
            <person name="Kartal B."/>
            <person name="Op den Camp H.J."/>
            <person name="Dutilh B.E."/>
            <person name="Jetten M.S."/>
        </authorList>
    </citation>
    <scope>NUCLEOTIDE SEQUENCE [LARGE SCALE GENOMIC DNA]</scope>
    <source>
        <strain evidence="2">RU1</strain>
    </source>
</reference>
<organism evidence="2 3">
    <name type="scientific">Candidatus Scalindua brodae</name>
    <dbReference type="NCBI Taxonomy" id="237368"/>
    <lineage>
        <taxon>Bacteria</taxon>
        <taxon>Pseudomonadati</taxon>
        <taxon>Planctomycetota</taxon>
        <taxon>Candidatus Brocadiia</taxon>
        <taxon>Candidatus Brocadiales</taxon>
        <taxon>Candidatus Scalinduaceae</taxon>
        <taxon>Candidatus Scalindua</taxon>
    </lineage>
</organism>
<dbReference type="Pfam" id="PF13620">
    <property type="entry name" value="CarboxypepD_reg"/>
    <property type="match status" value="1"/>
</dbReference>
<evidence type="ECO:0000256" key="1">
    <source>
        <dbReference type="SAM" id="SignalP"/>
    </source>
</evidence>
<gene>
    <name evidence="2" type="ORF">SCABRO_02548</name>
</gene>
<feature type="signal peptide" evidence="1">
    <location>
        <begin position="1"/>
        <end position="26"/>
    </location>
</feature>
<evidence type="ECO:0000313" key="3">
    <source>
        <dbReference type="Proteomes" id="UP000030652"/>
    </source>
</evidence>
<dbReference type="AlphaFoldDB" id="A0A0B0EM33"/>
<sequence>MKLKRIFTISLLLVFAITLFCSTSFSKQGTLTGQVVDGFGKVVKDVEVKIKGTEFVAKTDENGQYSIGYNPGKIVISFRKKGYARQTSTLNIRETSVVSVPKLTFWKCPESGGVFLIRMEDYKKFEYAGFNSERDDNSISFYVKGEPTKIECPEDAFVKGHLGLMLLDHSMEEPLVVGKSLYRVTDNNLIGNIEFKSGDWAVEKVEDEYSEVSSKVGLRFITLEPGKYYYCIGQLTLRSKLGFGYYFEIIAPGSSDKNGA</sequence>
<protein>
    <recommendedName>
        <fullName evidence="4">Carboxypeptidase regulatory-like domain-containing protein</fullName>
    </recommendedName>
</protein>
<feature type="chain" id="PRO_5002056692" description="Carboxypeptidase regulatory-like domain-containing protein" evidence="1">
    <location>
        <begin position="27"/>
        <end position="260"/>
    </location>
</feature>
<dbReference type="InterPro" id="IPR008969">
    <property type="entry name" value="CarboxyPept-like_regulatory"/>
</dbReference>
<dbReference type="EMBL" id="JRYO01000182">
    <property type="protein sequence ID" value="KHE91735.1"/>
    <property type="molecule type" value="Genomic_DNA"/>
</dbReference>
<evidence type="ECO:0000313" key="2">
    <source>
        <dbReference type="EMBL" id="KHE91735.1"/>
    </source>
</evidence>
<evidence type="ECO:0008006" key="4">
    <source>
        <dbReference type="Google" id="ProtNLM"/>
    </source>
</evidence>
<dbReference type="SUPFAM" id="SSF49464">
    <property type="entry name" value="Carboxypeptidase regulatory domain-like"/>
    <property type="match status" value="1"/>
</dbReference>
<accession>A0A0B0EM33</accession>
<dbReference type="Proteomes" id="UP000030652">
    <property type="component" value="Unassembled WGS sequence"/>
</dbReference>